<dbReference type="SUPFAM" id="SSF88713">
    <property type="entry name" value="Glycoside hydrolase/deacetylase"/>
    <property type="match status" value="1"/>
</dbReference>
<dbReference type="CDD" id="cd10917">
    <property type="entry name" value="CE4_NodB_like_6s_7s"/>
    <property type="match status" value="1"/>
</dbReference>
<dbReference type="InterPro" id="IPR011330">
    <property type="entry name" value="Glyco_hydro/deAcase_b/a-brl"/>
</dbReference>
<dbReference type="GO" id="GO:0046872">
    <property type="term" value="F:metal ion binding"/>
    <property type="evidence" value="ECO:0007669"/>
    <property type="project" value="UniProtKB-KW"/>
</dbReference>
<evidence type="ECO:0000256" key="1">
    <source>
        <dbReference type="ARBA" id="ARBA00022723"/>
    </source>
</evidence>
<dbReference type="PATRIC" id="fig|1300343.5.peg.1046"/>
<dbReference type="Gene3D" id="3.20.20.370">
    <property type="entry name" value="Glycoside hydrolase/deacetylase"/>
    <property type="match status" value="1"/>
</dbReference>
<dbReference type="PROSITE" id="PS51677">
    <property type="entry name" value="NODB"/>
    <property type="match status" value="1"/>
</dbReference>
<dbReference type="Pfam" id="PF01522">
    <property type="entry name" value="Polysacc_deac_1"/>
    <property type="match status" value="1"/>
</dbReference>
<keyword evidence="5" id="KW-1185">Reference proteome</keyword>
<dbReference type="GO" id="GO:0016020">
    <property type="term" value="C:membrane"/>
    <property type="evidence" value="ECO:0007669"/>
    <property type="project" value="TreeGrafter"/>
</dbReference>
<accession>A0A0A2GXL1</accession>
<evidence type="ECO:0000313" key="4">
    <source>
        <dbReference type="EMBL" id="KGO07273.1"/>
    </source>
</evidence>
<dbReference type="AlphaFoldDB" id="A0A0A2GXL1"/>
<dbReference type="GO" id="GO:0016810">
    <property type="term" value="F:hydrolase activity, acting on carbon-nitrogen (but not peptide) bonds"/>
    <property type="evidence" value="ECO:0007669"/>
    <property type="project" value="InterPro"/>
</dbReference>
<evidence type="ECO:0000313" key="5">
    <source>
        <dbReference type="Proteomes" id="UP000030140"/>
    </source>
</evidence>
<dbReference type="PANTHER" id="PTHR10587:SF133">
    <property type="entry name" value="CHITIN DEACETYLASE 1-RELATED"/>
    <property type="match status" value="1"/>
</dbReference>
<keyword evidence="1" id="KW-0479">Metal-binding</keyword>
<name>A0A0A2GXL1_9FLAO</name>
<evidence type="ECO:0000259" key="3">
    <source>
        <dbReference type="PROSITE" id="PS51677"/>
    </source>
</evidence>
<evidence type="ECO:0000256" key="2">
    <source>
        <dbReference type="ARBA" id="ARBA00022801"/>
    </source>
</evidence>
<organism evidence="4 5">
    <name type="scientific">Dokdonia donghaensis DSW-1</name>
    <dbReference type="NCBI Taxonomy" id="1300343"/>
    <lineage>
        <taxon>Bacteria</taxon>
        <taxon>Pseudomonadati</taxon>
        <taxon>Bacteroidota</taxon>
        <taxon>Flavobacteriia</taxon>
        <taxon>Flavobacteriales</taxon>
        <taxon>Flavobacteriaceae</taxon>
        <taxon>Dokdonia</taxon>
    </lineage>
</organism>
<comment type="caution">
    <text evidence="4">The sequence shown here is derived from an EMBL/GenBank/DDBJ whole genome shotgun (WGS) entry which is preliminary data.</text>
</comment>
<dbReference type="EMBL" id="JSAQ01000001">
    <property type="protein sequence ID" value="KGO07273.1"/>
    <property type="molecule type" value="Genomic_DNA"/>
</dbReference>
<feature type="domain" description="NodB homology" evidence="3">
    <location>
        <begin position="29"/>
        <end position="218"/>
    </location>
</feature>
<proteinExistence type="predicted"/>
<gene>
    <name evidence="4" type="ORF">NV36_10800</name>
</gene>
<dbReference type="GO" id="GO:0005975">
    <property type="term" value="P:carbohydrate metabolic process"/>
    <property type="evidence" value="ECO:0007669"/>
    <property type="project" value="InterPro"/>
</dbReference>
<sequence length="221" mass="25740">MYLKLSRVPAFLKWLYPQWYVWDKKTSKKTVYLTFDDGPAPEVTAFVLDTLSRKRKKPIPATFFYIGDNVRKHPEIFKRICQSGHSIGNHTQHHLNGWKTNTDAYIDNVRLAEEEISTHLPKTINTPTAPLFRPPYGKIKRKQARVLKKLGYTIIMYRVIAFDWDAHTSPEQCLDNVIKKAKNGDIIVFHDSVKAFENMKYTLPRTIDYFEKAGFTFGRLG</sequence>
<dbReference type="Proteomes" id="UP000030140">
    <property type="component" value="Unassembled WGS sequence"/>
</dbReference>
<dbReference type="RefSeq" id="WP_035327141.1">
    <property type="nucleotide sequence ID" value="NZ_CP015125.1"/>
</dbReference>
<dbReference type="PANTHER" id="PTHR10587">
    <property type="entry name" value="GLYCOSYL TRANSFERASE-RELATED"/>
    <property type="match status" value="1"/>
</dbReference>
<reference evidence="4 5" key="1">
    <citation type="submission" date="2014-10" db="EMBL/GenBank/DDBJ databases">
        <title>Draft genome sequence of the proteorhodopsin-containing marine bacterium Dokdonia donghaensis.</title>
        <authorList>
            <person name="Gomez-Consarnau L."/>
            <person name="Gonzalez J.M."/>
            <person name="Riedel T."/>
            <person name="Jaenicke S."/>
            <person name="Wagner-Doebler I."/>
            <person name="Fuhrman J.A."/>
        </authorList>
    </citation>
    <scope>NUCLEOTIDE SEQUENCE [LARGE SCALE GENOMIC DNA]</scope>
    <source>
        <strain evidence="4 5">DSW-1</strain>
    </source>
</reference>
<dbReference type="OrthoDB" id="9812065at2"/>
<dbReference type="KEGG" id="ddo:I597_1034"/>
<dbReference type="InterPro" id="IPR002509">
    <property type="entry name" value="NODB_dom"/>
</dbReference>
<protein>
    <submittedName>
        <fullName evidence="4">Polysaccharide deacetylase</fullName>
    </submittedName>
</protein>
<keyword evidence="2" id="KW-0378">Hydrolase</keyword>
<dbReference type="InterPro" id="IPR050248">
    <property type="entry name" value="Polysacc_deacetylase_ArnD"/>
</dbReference>